<reference evidence="1 2" key="1">
    <citation type="submission" date="2012-05" db="EMBL/GenBank/DDBJ databases">
        <title>The Genome Sequence of Sutterella wadsworthensis 2_1_59BFAA.</title>
        <authorList>
            <consortium name="The Broad Institute Genome Sequencing Platform"/>
            <person name="Earl A."/>
            <person name="Ward D."/>
            <person name="Feldgarden M."/>
            <person name="Gevers D."/>
            <person name="Daigneault M."/>
            <person name="Strauss J."/>
            <person name="Allen-Vercoe E."/>
            <person name="Walker B."/>
            <person name="Young S.K."/>
            <person name="Zeng Q."/>
            <person name="Gargeya S."/>
            <person name="Fitzgerald M."/>
            <person name="Haas B."/>
            <person name="Abouelleil A."/>
            <person name="Alvarado L."/>
            <person name="Arachchi H.M."/>
            <person name="Berlin A.M."/>
            <person name="Chapman S.B."/>
            <person name="Goldberg J."/>
            <person name="Griggs A."/>
            <person name="Gujja S."/>
            <person name="Hansen M."/>
            <person name="Howarth C."/>
            <person name="Imamovic A."/>
            <person name="Larimer J."/>
            <person name="McCowen C."/>
            <person name="Montmayeur A."/>
            <person name="Murphy C."/>
            <person name="Neiman D."/>
            <person name="Pearson M."/>
            <person name="Priest M."/>
            <person name="Roberts A."/>
            <person name="Saif S."/>
            <person name="Shea T."/>
            <person name="Sisk P."/>
            <person name="Sykes S."/>
            <person name="Wortman J."/>
            <person name="Nusbaum C."/>
            <person name="Birren B."/>
        </authorList>
    </citation>
    <scope>NUCLEOTIDE SEQUENCE [LARGE SCALE GENOMIC DNA]</scope>
    <source>
        <strain evidence="1 2">2_1_59BFAA</strain>
    </source>
</reference>
<dbReference type="AlphaFoldDB" id="K1JFM5"/>
<evidence type="ECO:0000313" key="2">
    <source>
        <dbReference type="Proteomes" id="UP000005835"/>
    </source>
</evidence>
<evidence type="ECO:0000313" key="1">
    <source>
        <dbReference type="EMBL" id="EKB30400.1"/>
    </source>
</evidence>
<keyword evidence="2" id="KW-1185">Reference proteome</keyword>
<name>K1JFM5_9BURK</name>
<dbReference type="Gene3D" id="1.10.1370.30">
    <property type="match status" value="1"/>
</dbReference>
<dbReference type="Proteomes" id="UP000005835">
    <property type="component" value="Unassembled WGS sequence"/>
</dbReference>
<sequence>MTTSEEGKKLKNVEPHWQPDGLLNIASERYAKRKETLADVLLLAERLSADNPTDAAAVERLIELVEHGRRLAVSLLTACKATQTQQAKNSRVPAERTDLLHATERLEALAERARNWGRVFPKDLEGRPAGEWLEFEEAAQSRVILRPTEADRRIEEPLGALYTHLKSSMKIMVQMPDGTHPTVMSCSSAESYLKNSTDTATRRQVFGAYNAWFAENAAPFAALLNAMTGHRLNLSDRAGMSMLDASLKSERMSRPAFDAMMRAVRAAAPRARNAVQLSGMVLSCLEGRRSGLSVANLFAPLPEAAPLEAAASFDGATDALRRTFSRIDPDFQGFLKRLLSAGWIETSNISGGEGGTWCAQVPACSAVAVYADYQPTLNRACELAHILGEASLRDRLIAYPAIAQNPSLLSCEIAGRFFMDAFLAQLLEETEWERREHAAVLWQALRQIGVNLLHLPFRFELSHRLHEERRHGYLSVNDINKLTNTIWEDYFADTVRGSDQYVWAAKLHFYLPREPHYDWQYTAGYLIAAVLRRRLLADGRTACGGSFGDFLSDCATIDCDELIRRHLGADPASDAFWTDAATEALNVMRDADRHIQSFIS</sequence>
<dbReference type="SUPFAM" id="SSF55486">
    <property type="entry name" value="Metalloproteases ('zincins'), catalytic domain"/>
    <property type="match status" value="1"/>
</dbReference>
<dbReference type="eggNOG" id="COG1164">
    <property type="taxonomic scope" value="Bacteria"/>
</dbReference>
<protein>
    <recommendedName>
        <fullName evidence="3">Peptidase M3A/M3B catalytic domain-containing protein</fullName>
    </recommendedName>
</protein>
<comment type="caution">
    <text evidence="1">The sequence shown here is derived from an EMBL/GenBank/DDBJ whole genome shotgun (WGS) entry which is preliminary data.</text>
</comment>
<dbReference type="HOGENOM" id="CLU_449561_0_0_4"/>
<organism evidence="1 2">
    <name type="scientific">Sutterella wadsworthensis 2_1_59BFAA</name>
    <dbReference type="NCBI Taxonomy" id="742823"/>
    <lineage>
        <taxon>Bacteria</taxon>
        <taxon>Pseudomonadati</taxon>
        <taxon>Pseudomonadota</taxon>
        <taxon>Betaproteobacteria</taxon>
        <taxon>Burkholderiales</taxon>
        <taxon>Sutterellaceae</taxon>
        <taxon>Sutterella</taxon>
    </lineage>
</organism>
<dbReference type="PATRIC" id="fig|742823.3.peg.2010"/>
<evidence type="ECO:0008006" key="3">
    <source>
        <dbReference type="Google" id="ProtNLM"/>
    </source>
</evidence>
<accession>K1JFM5</accession>
<proteinExistence type="predicted"/>
<gene>
    <name evidence="1" type="ORF">HMPREF9465_02012</name>
</gene>
<dbReference type="EMBL" id="ADMG01000044">
    <property type="protein sequence ID" value="EKB30400.1"/>
    <property type="molecule type" value="Genomic_DNA"/>
</dbReference>